<reference evidence="2 3" key="1">
    <citation type="submission" date="2016-10" db="EMBL/GenBank/DDBJ databases">
        <title>Comparative genome analysis of multiple Pseudomonas spp. focuses on biocontrol and plant growth promoting traits.</title>
        <authorList>
            <person name="Tao X.-Y."/>
            <person name="Taylor C.G."/>
        </authorList>
    </citation>
    <scope>NUCLEOTIDE SEQUENCE [LARGE SCALE GENOMIC DNA]</scope>
    <source>
        <strain evidence="2 3">37A10</strain>
    </source>
</reference>
<dbReference type="AlphaFoldDB" id="A0A423KHE1"/>
<sequence>MNTFEPGEYVRLRAGGRKMIVKHPSFTSDLPGTPLVPCEYREKKRTVLGFYSARDLIAAPA</sequence>
<proteinExistence type="predicted"/>
<dbReference type="Proteomes" id="UP000475265">
    <property type="component" value="Unassembled WGS sequence"/>
</dbReference>
<dbReference type="EMBL" id="JAAAXX010000002">
    <property type="protein sequence ID" value="KAF2392035.1"/>
    <property type="molecule type" value="Genomic_DNA"/>
</dbReference>
<evidence type="ECO:0000313" key="4">
    <source>
        <dbReference type="Proteomes" id="UP000475265"/>
    </source>
</evidence>
<protein>
    <submittedName>
        <fullName evidence="2">Uncharacterized protein</fullName>
    </submittedName>
</protein>
<name>A0A423KHE1_9PSED</name>
<evidence type="ECO:0000313" key="1">
    <source>
        <dbReference type="EMBL" id="KAF2392035.1"/>
    </source>
</evidence>
<dbReference type="Proteomes" id="UP000285349">
    <property type="component" value="Unassembled WGS sequence"/>
</dbReference>
<accession>A0A423KHE1</accession>
<organism evidence="2 3">
    <name type="scientific">Pseudomonas frederiksbergensis</name>
    <dbReference type="NCBI Taxonomy" id="104087"/>
    <lineage>
        <taxon>Bacteria</taxon>
        <taxon>Pseudomonadati</taxon>
        <taxon>Pseudomonadota</taxon>
        <taxon>Gammaproteobacteria</taxon>
        <taxon>Pseudomonadales</taxon>
        <taxon>Pseudomonadaceae</taxon>
        <taxon>Pseudomonas</taxon>
    </lineage>
</organism>
<dbReference type="OrthoDB" id="6982093at2"/>
<gene>
    <name evidence="2" type="ORF">BK666_02475</name>
    <name evidence="1" type="ORF">FX983_06520</name>
</gene>
<evidence type="ECO:0000313" key="2">
    <source>
        <dbReference type="EMBL" id="RON52514.1"/>
    </source>
</evidence>
<dbReference type="EMBL" id="MOBQ01000003">
    <property type="protein sequence ID" value="RON52514.1"/>
    <property type="molecule type" value="Genomic_DNA"/>
</dbReference>
<comment type="caution">
    <text evidence="2">The sequence shown here is derived from an EMBL/GenBank/DDBJ whole genome shotgun (WGS) entry which is preliminary data.</text>
</comment>
<evidence type="ECO:0000313" key="3">
    <source>
        <dbReference type="Proteomes" id="UP000285349"/>
    </source>
</evidence>
<reference evidence="1 4" key="2">
    <citation type="submission" date="2019-12" db="EMBL/GenBank/DDBJ databases">
        <title>Endophytic bacteria associated with Panax ginseng seedlings.</title>
        <authorList>
            <person name="Park J.M."/>
            <person name="Shin R."/>
            <person name="Jo S.H."/>
        </authorList>
    </citation>
    <scope>NUCLEOTIDE SEQUENCE [LARGE SCALE GENOMIC DNA]</scope>
    <source>
        <strain evidence="1 4">PgKB32</strain>
    </source>
</reference>
<dbReference type="RefSeq" id="WP_054049663.1">
    <property type="nucleotide sequence ID" value="NZ_JAAAXX010000002.1"/>
</dbReference>